<dbReference type="GO" id="GO:0005829">
    <property type="term" value="C:cytosol"/>
    <property type="evidence" value="ECO:0007669"/>
    <property type="project" value="TreeGrafter"/>
</dbReference>
<comment type="catalytic activity">
    <reaction evidence="1 8">
        <text>UDP-alpha-D-glucose = UDP-alpha-D-galactose</text>
        <dbReference type="Rhea" id="RHEA:22168"/>
        <dbReference type="ChEBI" id="CHEBI:58885"/>
        <dbReference type="ChEBI" id="CHEBI:66914"/>
        <dbReference type="EC" id="5.1.3.2"/>
    </reaction>
</comment>
<proteinExistence type="inferred from homology"/>
<dbReference type="PANTHER" id="PTHR43725">
    <property type="entry name" value="UDP-GLUCOSE 4-EPIMERASE"/>
    <property type="match status" value="1"/>
</dbReference>
<dbReference type="EMBL" id="CP071182">
    <property type="protein sequence ID" value="QSO47107.1"/>
    <property type="molecule type" value="Genomic_DNA"/>
</dbReference>
<dbReference type="NCBIfam" id="NF007956">
    <property type="entry name" value="PRK10675.1"/>
    <property type="match status" value="1"/>
</dbReference>
<comment type="subunit">
    <text evidence="8">Homodimer.</text>
</comment>
<evidence type="ECO:0000313" key="10">
    <source>
        <dbReference type="EMBL" id="QSO47107.1"/>
    </source>
</evidence>
<evidence type="ECO:0000256" key="3">
    <source>
        <dbReference type="ARBA" id="ARBA00007637"/>
    </source>
</evidence>
<gene>
    <name evidence="10" type="primary">galE</name>
    <name evidence="10" type="ORF">JZ786_22305</name>
</gene>
<keyword evidence="6 8" id="KW-0520">NAD</keyword>
<comment type="pathway">
    <text evidence="8">Carbohydrate metabolism; galactose metabolism.</text>
</comment>
<dbReference type="CDD" id="cd05247">
    <property type="entry name" value="UDP_G4E_1_SDR_e"/>
    <property type="match status" value="1"/>
</dbReference>
<feature type="domain" description="NAD(P)-binding" evidence="9">
    <location>
        <begin position="4"/>
        <end position="323"/>
    </location>
</feature>
<keyword evidence="7 8" id="KW-0413">Isomerase</keyword>
<evidence type="ECO:0000259" key="9">
    <source>
        <dbReference type="Pfam" id="PF16363"/>
    </source>
</evidence>
<dbReference type="Gene3D" id="3.90.25.10">
    <property type="entry name" value="UDP-galactose 4-epimerase, domain 1"/>
    <property type="match status" value="1"/>
</dbReference>
<dbReference type="InterPro" id="IPR016040">
    <property type="entry name" value="NAD(P)-bd_dom"/>
</dbReference>
<dbReference type="RefSeq" id="WP_206656469.1">
    <property type="nucleotide sequence ID" value="NZ_CP071182.1"/>
</dbReference>
<evidence type="ECO:0000256" key="7">
    <source>
        <dbReference type="ARBA" id="ARBA00023235"/>
    </source>
</evidence>
<dbReference type="SUPFAM" id="SSF51735">
    <property type="entry name" value="NAD(P)-binding Rossmann-fold domains"/>
    <property type="match status" value="1"/>
</dbReference>
<evidence type="ECO:0000256" key="5">
    <source>
        <dbReference type="ARBA" id="ARBA00018569"/>
    </source>
</evidence>
<dbReference type="PANTHER" id="PTHR43725:SF47">
    <property type="entry name" value="UDP-GLUCOSE 4-EPIMERASE"/>
    <property type="match status" value="1"/>
</dbReference>
<evidence type="ECO:0000256" key="6">
    <source>
        <dbReference type="ARBA" id="ARBA00023027"/>
    </source>
</evidence>
<evidence type="ECO:0000256" key="2">
    <source>
        <dbReference type="ARBA" id="ARBA00001911"/>
    </source>
</evidence>
<dbReference type="NCBIfam" id="TIGR01179">
    <property type="entry name" value="galE"/>
    <property type="match status" value="1"/>
</dbReference>
<dbReference type="Proteomes" id="UP000663505">
    <property type="component" value="Chromosome"/>
</dbReference>
<dbReference type="Gene3D" id="3.40.50.720">
    <property type="entry name" value="NAD(P)-binding Rossmann-like Domain"/>
    <property type="match status" value="1"/>
</dbReference>
<dbReference type="InterPro" id="IPR005886">
    <property type="entry name" value="UDP_G4E"/>
</dbReference>
<dbReference type="InterPro" id="IPR036291">
    <property type="entry name" value="NAD(P)-bd_dom_sf"/>
</dbReference>
<keyword evidence="8" id="KW-0119">Carbohydrate metabolism</keyword>
<reference evidence="10 11" key="1">
    <citation type="submission" date="2021-02" db="EMBL/GenBank/DDBJ databases">
        <title>Alicyclobacillus curvatus sp. nov. and Alicyclobacillus mengziensis sp. nov., two acidophilic bacteria isolated from acid mine drainage.</title>
        <authorList>
            <person name="Huang Y."/>
        </authorList>
    </citation>
    <scope>NUCLEOTIDE SEQUENCE [LARGE SCALE GENOMIC DNA]</scope>
    <source>
        <strain evidence="10 11">S30H14</strain>
    </source>
</reference>
<dbReference type="GO" id="GO:0006012">
    <property type="term" value="P:galactose metabolic process"/>
    <property type="evidence" value="ECO:0007669"/>
    <property type="project" value="InterPro"/>
</dbReference>
<comment type="cofactor">
    <cofactor evidence="2 8">
        <name>NAD(+)</name>
        <dbReference type="ChEBI" id="CHEBI:57540"/>
    </cofactor>
</comment>
<sequence>MAILVTGGAGYIGSHTCIALIEAGYDVVVVDNFSNSRTDAMTRVTEITGRSIPVYDLDLSNPIAVAHLFLTNTFEAVIHFAGLKSVSESVSDPLKYYSNNLSGTLVLLEAMKKFGVTNLVFSSTAAVYGMQESMPVREQAPLAPISPYGRTKLMIEMMLSDLVAAQPRWSVAVLRYFNPVGAHPSGLIGEDPSGIPNNLVPYISQVAVGNLETLTVHGDDYPTPDGTCIRDYIHVMDLASGHVKALDYVMSRHGLRPFNLGTGIGASVLEVISAFEQASGIKIPWHIGPRRIGDAAISYADVTRATVELDWHPTYELVDMCRDAWRWQSNFPHGYQTHPAPPVLT</sequence>
<dbReference type="GO" id="GO:0003978">
    <property type="term" value="F:UDP-glucose 4-epimerase activity"/>
    <property type="evidence" value="ECO:0007669"/>
    <property type="project" value="UniProtKB-UniRule"/>
</dbReference>
<dbReference type="Pfam" id="PF16363">
    <property type="entry name" value="GDP_Man_Dehyd"/>
    <property type="match status" value="1"/>
</dbReference>
<name>A0A9X7VYE5_9BACL</name>
<organism evidence="10 11">
    <name type="scientific">Alicyclobacillus mengziensis</name>
    <dbReference type="NCBI Taxonomy" id="2931921"/>
    <lineage>
        <taxon>Bacteria</taxon>
        <taxon>Bacillati</taxon>
        <taxon>Bacillota</taxon>
        <taxon>Bacilli</taxon>
        <taxon>Bacillales</taxon>
        <taxon>Alicyclobacillaceae</taxon>
        <taxon>Alicyclobacillus</taxon>
    </lineage>
</organism>
<evidence type="ECO:0000256" key="1">
    <source>
        <dbReference type="ARBA" id="ARBA00000083"/>
    </source>
</evidence>
<evidence type="ECO:0000256" key="8">
    <source>
        <dbReference type="RuleBase" id="RU366046"/>
    </source>
</evidence>
<evidence type="ECO:0000313" key="11">
    <source>
        <dbReference type="Proteomes" id="UP000663505"/>
    </source>
</evidence>
<protein>
    <recommendedName>
        <fullName evidence="5 8">UDP-glucose 4-epimerase</fullName>
        <ecNumber evidence="4 8">5.1.3.2</ecNumber>
    </recommendedName>
</protein>
<comment type="similarity">
    <text evidence="3 8">Belongs to the NAD(P)-dependent epimerase/dehydratase family.</text>
</comment>
<dbReference type="AlphaFoldDB" id="A0A9X7VYE5"/>
<keyword evidence="11" id="KW-1185">Reference proteome</keyword>
<dbReference type="KEGG" id="afx:JZ786_22305"/>
<dbReference type="EC" id="5.1.3.2" evidence="4 8"/>
<evidence type="ECO:0000256" key="4">
    <source>
        <dbReference type="ARBA" id="ARBA00013189"/>
    </source>
</evidence>
<accession>A0A9X7VYE5</accession>